<dbReference type="RefSeq" id="WP_146646752.1">
    <property type="nucleotide sequence ID" value="NZ_CP012333.1"/>
</dbReference>
<dbReference type="InterPro" id="IPR050330">
    <property type="entry name" value="Bact_OuterMem_StrucFunc"/>
</dbReference>
<dbReference type="PANTHER" id="PTHR30329">
    <property type="entry name" value="STATOR ELEMENT OF FLAGELLAR MOTOR COMPLEX"/>
    <property type="match status" value="1"/>
</dbReference>
<dbReference type="KEGG" id="llu:AKJ09_01944"/>
<feature type="domain" description="OmpA-like" evidence="3">
    <location>
        <begin position="130"/>
        <end position="253"/>
    </location>
</feature>
<dbReference type="GO" id="GO:0016020">
    <property type="term" value="C:membrane"/>
    <property type="evidence" value="ECO:0007669"/>
    <property type="project" value="UniProtKB-UniRule"/>
</dbReference>
<keyword evidence="2" id="KW-0732">Signal</keyword>
<dbReference type="AlphaFoldDB" id="A0A0K1PP19"/>
<keyword evidence="5" id="KW-1185">Reference proteome</keyword>
<protein>
    <submittedName>
        <fullName evidence="4">OmpA family protein</fullName>
    </submittedName>
</protein>
<dbReference type="Proteomes" id="UP000064967">
    <property type="component" value="Chromosome"/>
</dbReference>
<dbReference type="InterPro" id="IPR006665">
    <property type="entry name" value="OmpA-like"/>
</dbReference>
<organism evidence="4 5">
    <name type="scientific">Labilithrix luteola</name>
    <dbReference type="NCBI Taxonomy" id="1391654"/>
    <lineage>
        <taxon>Bacteria</taxon>
        <taxon>Pseudomonadati</taxon>
        <taxon>Myxococcota</taxon>
        <taxon>Polyangia</taxon>
        <taxon>Polyangiales</taxon>
        <taxon>Labilitrichaceae</taxon>
        <taxon>Labilithrix</taxon>
    </lineage>
</organism>
<reference evidence="4 5" key="1">
    <citation type="submission" date="2015-08" db="EMBL/GenBank/DDBJ databases">
        <authorList>
            <person name="Babu N.S."/>
            <person name="Beckwith C.J."/>
            <person name="Beseler K.G."/>
            <person name="Brison A."/>
            <person name="Carone J.V."/>
            <person name="Caskin T.P."/>
            <person name="Diamond M."/>
            <person name="Durham M.E."/>
            <person name="Foxe J.M."/>
            <person name="Go M."/>
            <person name="Henderson B.A."/>
            <person name="Jones I.B."/>
            <person name="McGettigan J.A."/>
            <person name="Micheletti S.J."/>
            <person name="Nasrallah M.E."/>
            <person name="Ortiz D."/>
            <person name="Piller C.R."/>
            <person name="Privatt S.R."/>
            <person name="Schneider S.L."/>
            <person name="Sharp S."/>
            <person name="Smith T.C."/>
            <person name="Stanton J.D."/>
            <person name="Ullery H.E."/>
            <person name="Wilson R.J."/>
            <person name="Serrano M.G."/>
            <person name="Buck G."/>
            <person name="Lee V."/>
            <person name="Wang Y."/>
            <person name="Carvalho R."/>
            <person name="Voegtly L."/>
            <person name="Shi R."/>
            <person name="Duckworth R."/>
            <person name="Johnson A."/>
            <person name="Loviza R."/>
            <person name="Walstead R."/>
            <person name="Shah Z."/>
            <person name="Kiflezghi M."/>
            <person name="Wade K."/>
            <person name="Ball S.L."/>
            <person name="Bradley K.W."/>
            <person name="Asai D.J."/>
            <person name="Bowman C.A."/>
            <person name="Russell D.A."/>
            <person name="Pope W.H."/>
            <person name="Jacobs-Sera D."/>
            <person name="Hendrix R.W."/>
            <person name="Hatfull G.F."/>
        </authorList>
    </citation>
    <scope>NUCLEOTIDE SEQUENCE [LARGE SCALE GENOMIC DNA]</scope>
    <source>
        <strain evidence="4 5">DSM 27648</strain>
    </source>
</reference>
<sequence length="265" mass="28502">MRGLALVLFAALSGASISSVVSFATPAFAADAPNKPVPADKRVKVTVDRAKVDLPGHKLEVSLSRPADKIHLKVQGESGSVLDERDIPFNGAAPGTPLTCTWTPSSDEAVARIEIIGYSTEGYWSGVALTPWKAEVPHEEVNFATDSDVIRPTEVPKLEASLAAIRAVVSKHTDFGPITLYVVGHTDTVGTAEHNFALSQRRARSIGTWFRQHGLQVPIAYEGFGEAAPRVRTGDEVDEPQNRRVDYVIAVEPPGLPNGRAWHGL</sequence>
<dbReference type="EMBL" id="CP012333">
    <property type="protein sequence ID" value="AKU95280.1"/>
    <property type="molecule type" value="Genomic_DNA"/>
</dbReference>
<dbReference type="CDD" id="cd07185">
    <property type="entry name" value="OmpA_C-like"/>
    <property type="match status" value="1"/>
</dbReference>
<dbReference type="OrthoDB" id="5487224at2"/>
<dbReference type="Gene3D" id="3.30.1330.60">
    <property type="entry name" value="OmpA-like domain"/>
    <property type="match status" value="1"/>
</dbReference>
<evidence type="ECO:0000256" key="2">
    <source>
        <dbReference type="SAM" id="SignalP"/>
    </source>
</evidence>
<dbReference type="PROSITE" id="PS51123">
    <property type="entry name" value="OMPA_2"/>
    <property type="match status" value="1"/>
</dbReference>
<dbReference type="InterPro" id="IPR036737">
    <property type="entry name" value="OmpA-like_sf"/>
</dbReference>
<dbReference type="PANTHER" id="PTHR30329:SF21">
    <property type="entry name" value="LIPOPROTEIN YIAD-RELATED"/>
    <property type="match status" value="1"/>
</dbReference>
<evidence type="ECO:0000256" key="1">
    <source>
        <dbReference type="PROSITE-ProRule" id="PRU00473"/>
    </source>
</evidence>
<evidence type="ECO:0000259" key="3">
    <source>
        <dbReference type="PROSITE" id="PS51123"/>
    </source>
</evidence>
<evidence type="ECO:0000313" key="4">
    <source>
        <dbReference type="EMBL" id="AKU95280.1"/>
    </source>
</evidence>
<keyword evidence="1" id="KW-0472">Membrane</keyword>
<proteinExistence type="predicted"/>
<accession>A0A0K1PP19</accession>
<feature type="chain" id="PRO_5005465766" evidence="2">
    <location>
        <begin position="30"/>
        <end position="265"/>
    </location>
</feature>
<name>A0A0K1PP19_9BACT</name>
<dbReference type="STRING" id="1391654.AKJ09_01944"/>
<gene>
    <name evidence="4" type="ORF">AKJ09_01944</name>
</gene>
<dbReference type="SUPFAM" id="SSF103088">
    <property type="entry name" value="OmpA-like"/>
    <property type="match status" value="1"/>
</dbReference>
<feature type="signal peptide" evidence="2">
    <location>
        <begin position="1"/>
        <end position="29"/>
    </location>
</feature>
<dbReference type="Pfam" id="PF00691">
    <property type="entry name" value="OmpA"/>
    <property type="match status" value="1"/>
</dbReference>
<evidence type="ECO:0000313" key="5">
    <source>
        <dbReference type="Proteomes" id="UP000064967"/>
    </source>
</evidence>